<dbReference type="AlphaFoldDB" id="A0A7J5D540"/>
<protein>
    <recommendedName>
        <fullName evidence="2">Antirepressor protein ant N-terminal domain-containing protein</fullName>
    </recommendedName>
</protein>
<dbReference type="EMBL" id="WBKG01000043">
    <property type="protein sequence ID" value="KAB1979272.1"/>
    <property type="molecule type" value="Genomic_DNA"/>
</dbReference>
<feature type="domain" description="Antirepressor protein ant N-terminal" evidence="2">
    <location>
        <begin position="125"/>
        <end position="227"/>
    </location>
</feature>
<feature type="compositionally biased region" description="Basic and acidic residues" evidence="1">
    <location>
        <begin position="1"/>
        <end position="16"/>
    </location>
</feature>
<evidence type="ECO:0000313" key="3">
    <source>
        <dbReference type="EMBL" id="KAB1979272.1"/>
    </source>
</evidence>
<dbReference type="Proteomes" id="UP000442990">
    <property type="component" value="Unassembled WGS sequence"/>
</dbReference>
<dbReference type="Pfam" id="PF10547">
    <property type="entry name" value="P22_AR_N"/>
    <property type="match status" value="1"/>
</dbReference>
<gene>
    <name evidence="3" type="ORF">F8144_36520</name>
</gene>
<reference evidence="3 4" key="1">
    <citation type="submission" date="2019-09" db="EMBL/GenBank/DDBJ databases">
        <title>Isolation and identification of active actinomycetes.</title>
        <authorList>
            <person name="Yu Z."/>
            <person name="Han C."/>
            <person name="Yu B."/>
        </authorList>
    </citation>
    <scope>NUCLEOTIDE SEQUENCE [LARGE SCALE GENOMIC DNA]</scope>
    <source>
        <strain evidence="3 4">NEAU-H2</strain>
    </source>
</reference>
<keyword evidence="4" id="KW-1185">Reference proteome</keyword>
<feature type="region of interest" description="Disordered" evidence="1">
    <location>
        <begin position="1"/>
        <end position="102"/>
    </location>
</feature>
<accession>A0A7J5D540</accession>
<proteinExistence type="predicted"/>
<sequence>MDRRGLSSLRPDDRHALQGPFDAAPHRPVPRPALGCSRPEGRLADRRHRRLAQRADGARARRGDAPQLQAARAGPSRRLERQRGRPVTAKPGTTSDPPTSIEEQEWTLSTSSHEVVKLDLSAGSVQTVLVDGQPHIVIRPAVEELGLSYPAQYRKLQVRSWAVVAQTATTGADGKTYEMDVVPVRTFLMLLATVNENRVAEAARPTLVAFQNETADAIEAYWTQGGAINPRASEDQLDSLIARAKQQAEVLSILAPIVSPEWLETKGRLVAARALGEEPEIDPLDVPLYVPDFLKDKGLKRKQVESVQSWFGRRAAAIYVAQSGEEIGTRQSDLPNGSVRETKAWTERHRPVFEETWDRYYADQYPTQLGLDGAA</sequence>
<organism evidence="3 4">
    <name type="scientific">Streptomyces triticiradicis</name>
    <dbReference type="NCBI Taxonomy" id="2651189"/>
    <lineage>
        <taxon>Bacteria</taxon>
        <taxon>Bacillati</taxon>
        <taxon>Actinomycetota</taxon>
        <taxon>Actinomycetes</taxon>
        <taxon>Kitasatosporales</taxon>
        <taxon>Streptomycetaceae</taxon>
        <taxon>Streptomyces</taxon>
    </lineage>
</organism>
<evidence type="ECO:0000313" key="4">
    <source>
        <dbReference type="Proteomes" id="UP000442990"/>
    </source>
</evidence>
<evidence type="ECO:0000256" key="1">
    <source>
        <dbReference type="SAM" id="MobiDB-lite"/>
    </source>
</evidence>
<dbReference type="InterPro" id="IPR018875">
    <property type="entry name" value="Antirepressor_Ant_N"/>
</dbReference>
<evidence type="ECO:0000259" key="2">
    <source>
        <dbReference type="Pfam" id="PF10547"/>
    </source>
</evidence>
<comment type="caution">
    <text evidence="3">The sequence shown here is derived from an EMBL/GenBank/DDBJ whole genome shotgun (WGS) entry which is preliminary data.</text>
</comment>
<dbReference type="PRINTS" id="PR01994">
    <property type="entry name" value="ANTIREPRESSR"/>
</dbReference>
<name>A0A7J5D540_9ACTN</name>